<keyword evidence="1 5" id="KW-0846">Cobalamin</keyword>
<dbReference type="Gene3D" id="3.40.50.11240">
    <property type="entry name" value="Ethanolamine ammonia-lyase light chain (EutC)"/>
    <property type="match status" value="1"/>
</dbReference>
<comment type="caution">
    <text evidence="6">The sequence shown here is derived from an EMBL/GenBank/DDBJ whole genome shotgun (WGS) entry which is preliminary data.</text>
</comment>
<feature type="binding site" evidence="5">
    <location>
        <position position="181"/>
    </location>
    <ligand>
        <name>adenosylcob(III)alamin</name>
        <dbReference type="ChEBI" id="CHEBI:18408"/>
    </ligand>
</feature>
<evidence type="ECO:0000256" key="5">
    <source>
        <dbReference type="HAMAP-Rule" id="MF_00601"/>
    </source>
</evidence>
<dbReference type="GO" id="GO:0031419">
    <property type="term" value="F:cobalamin binding"/>
    <property type="evidence" value="ECO:0007669"/>
    <property type="project" value="UniProtKB-UniRule"/>
</dbReference>
<gene>
    <name evidence="5" type="primary">eutC</name>
    <name evidence="6" type="ORF">TH6_04995</name>
</gene>
<dbReference type="InterPro" id="IPR042251">
    <property type="entry name" value="EutC_C"/>
</dbReference>
<dbReference type="Pfam" id="PF05985">
    <property type="entry name" value="EutC"/>
    <property type="match status" value="1"/>
</dbReference>
<dbReference type="PIRSF" id="PIRSF018982">
    <property type="entry name" value="EutC"/>
    <property type="match status" value="1"/>
</dbReference>
<dbReference type="GO" id="GO:0031471">
    <property type="term" value="C:ethanolamine degradation polyhedral organelle"/>
    <property type="evidence" value="ECO:0007669"/>
    <property type="project" value="UniProtKB-UniRule"/>
</dbReference>
<keyword evidence="2 5" id="KW-0456">Lyase</keyword>
<dbReference type="HAMAP" id="MF_00601">
    <property type="entry name" value="EutC"/>
    <property type="match status" value="1"/>
</dbReference>
<proteinExistence type="inferred from homology"/>
<evidence type="ECO:0000256" key="2">
    <source>
        <dbReference type="ARBA" id="ARBA00023239"/>
    </source>
</evidence>
<dbReference type="InterPro" id="IPR009246">
    <property type="entry name" value="EutC"/>
</dbReference>
<dbReference type="RefSeq" id="WP_062957148.1">
    <property type="nucleotide sequence ID" value="NZ_JPWB01000002.1"/>
</dbReference>
<dbReference type="Gene3D" id="1.10.30.40">
    <property type="entry name" value="Ethanolamine ammonia-lyase light chain (EutC), N-terminal domain"/>
    <property type="match status" value="1"/>
</dbReference>
<dbReference type="PANTHER" id="PTHR39330">
    <property type="entry name" value="ETHANOLAMINE AMMONIA-LYASE LIGHT CHAIN"/>
    <property type="match status" value="1"/>
</dbReference>
<dbReference type="GO" id="GO:0009350">
    <property type="term" value="C:ethanolamine ammonia-lyase complex"/>
    <property type="evidence" value="ECO:0007669"/>
    <property type="project" value="UniProtKB-UniRule"/>
</dbReference>
<keyword evidence="3 5" id="KW-0170">Cobalt</keyword>
<dbReference type="PANTHER" id="PTHR39330:SF1">
    <property type="entry name" value="ETHANOLAMINE AMMONIA-LYASE SMALL SUBUNIT"/>
    <property type="match status" value="1"/>
</dbReference>
<comment type="pathway">
    <text evidence="5">Amine and polyamine degradation; ethanolamine degradation.</text>
</comment>
<dbReference type="GO" id="GO:0006520">
    <property type="term" value="P:amino acid metabolic process"/>
    <property type="evidence" value="ECO:0007669"/>
    <property type="project" value="InterPro"/>
</dbReference>
<comment type="subcellular location">
    <subcellularLocation>
        <location evidence="5">Bacterial microcompartment</location>
    </subcellularLocation>
</comment>
<comment type="similarity">
    <text evidence="5">Belongs to the EutC family.</text>
</comment>
<dbReference type="AlphaFoldDB" id="A0A367VHX5"/>
<feature type="binding site" evidence="5">
    <location>
        <position position="160"/>
    </location>
    <ligand>
        <name>adenosylcob(III)alamin</name>
        <dbReference type="ChEBI" id="CHEBI:18408"/>
    </ligand>
</feature>
<feature type="binding site" evidence="5">
    <location>
        <position position="210"/>
    </location>
    <ligand>
        <name>adenosylcob(III)alamin</name>
        <dbReference type="ChEBI" id="CHEBI:18408"/>
    </ligand>
</feature>
<accession>A0A367VHX5</accession>
<comment type="cofactor">
    <cofactor evidence="5">
        <name>adenosylcob(III)alamin</name>
        <dbReference type="ChEBI" id="CHEBI:18408"/>
    </cofactor>
    <text evidence="5">Binds between the large and small subunits.</text>
</comment>
<dbReference type="EC" id="4.3.1.7" evidence="5"/>
<evidence type="ECO:0000313" key="6">
    <source>
        <dbReference type="EMBL" id="RCK24071.1"/>
    </source>
</evidence>
<dbReference type="NCBIfam" id="NF003971">
    <property type="entry name" value="PRK05465.1"/>
    <property type="match status" value="1"/>
</dbReference>
<name>A0A367VHX5_9PROT</name>
<dbReference type="InterPro" id="IPR042255">
    <property type="entry name" value="EutC_N"/>
</dbReference>
<evidence type="ECO:0000256" key="3">
    <source>
        <dbReference type="ARBA" id="ARBA00023285"/>
    </source>
</evidence>
<dbReference type="GO" id="GO:0008851">
    <property type="term" value="F:ethanolamine ammonia-lyase activity"/>
    <property type="evidence" value="ECO:0007669"/>
    <property type="project" value="UniProtKB-UniRule"/>
</dbReference>
<comment type="function">
    <text evidence="5">Catalyzes the deamination of various vicinal amino-alcohols to oxo compounds. Allows this organism to utilize ethanolamine as the sole source of nitrogen and carbon in the presence of external vitamin B12.</text>
</comment>
<sequence length="257" mass="27444">MSNLTNKKIPSGLDPWNTLRAHTDARIGLGRVGDGLPTERLLEFQMAHARARDSVHMAFDASAVRDQLDGLDHTILDVHSAAPDRPTYLQRPDLGRLLDEDSAAALGKHTGDYDVAFILADGLSARASHDHAANTLKLILDHLGQSWSVAPITLATQSRVGLGDEIGAALGAKLTVMLIGERPGLSSADSLGCYLTWGPKRGRSNADRNCVSNIRPAGLTPEKAAKKIAYLMVESRKMGLSGVALKDNSSNPDLIEG</sequence>
<keyword evidence="4 5" id="KW-1283">Bacterial microcompartment</keyword>
<comment type="catalytic activity">
    <reaction evidence="5">
        <text>ethanolamine = acetaldehyde + NH4(+)</text>
        <dbReference type="Rhea" id="RHEA:15313"/>
        <dbReference type="ChEBI" id="CHEBI:15343"/>
        <dbReference type="ChEBI" id="CHEBI:28938"/>
        <dbReference type="ChEBI" id="CHEBI:57603"/>
        <dbReference type="EC" id="4.3.1.7"/>
    </reaction>
</comment>
<evidence type="ECO:0000256" key="4">
    <source>
        <dbReference type="ARBA" id="ARBA00024446"/>
    </source>
</evidence>
<protein>
    <recommendedName>
        <fullName evidence="5">Ethanolamine ammonia-lyase small subunit</fullName>
        <shortName evidence="5">EAL small subunit</shortName>
        <ecNumber evidence="5">4.3.1.7</ecNumber>
    </recommendedName>
</protein>
<reference evidence="6 7" key="1">
    <citation type="submission" date="2014-07" db="EMBL/GenBank/DDBJ databases">
        <title>Draft genome sequence of Thalassospira profundimaris R8-17.</title>
        <authorList>
            <person name="Lai Q."/>
            <person name="Shao Z."/>
        </authorList>
    </citation>
    <scope>NUCLEOTIDE SEQUENCE [LARGE SCALE GENOMIC DNA]</scope>
    <source>
        <strain evidence="6 7">R8-17</strain>
    </source>
</reference>
<dbReference type="UniPathway" id="UPA00560"/>
<evidence type="ECO:0000256" key="1">
    <source>
        <dbReference type="ARBA" id="ARBA00022628"/>
    </source>
</evidence>
<dbReference type="Proteomes" id="UP000253061">
    <property type="component" value="Unassembled WGS sequence"/>
</dbReference>
<evidence type="ECO:0000313" key="7">
    <source>
        <dbReference type="Proteomes" id="UP000253061"/>
    </source>
</evidence>
<organism evidence="6 7">
    <name type="scientific">Thalassospira profundimaris</name>
    <dbReference type="NCBI Taxonomy" id="502049"/>
    <lineage>
        <taxon>Bacteria</taxon>
        <taxon>Pseudomonadati</taxon>
        <taxon>Pseudomonadota</taxon>
        <taxon>Alphaproteobacteria</taxon>
        <taxon>Rhodospirillales</taxon>
        <taxon>Thalassospiraceae</taxon>
        <taxon>Thalassospira</taxon>
    </lineage>
</organism>
<dbReference type="GO" id="GO:0046336">
    <property type="term" value="P:ethanolamine catabolic process"/>
    <property type="evidence" value="ECO:0007669"/>
    <property type="project" value="UniProtKB-UniRule"/>
</dbReference>
<dbReference type="EMBL" id="JPWB01000002">
    <property type="protein sequence ID" value="RCK24071.1"/>
    <property type="molecule type" value="Genomic_DNA"/>
</dbReference>
<comment type="subunit">
    <text evidence="5">The basic unit is a heterodimer which dimerizes to form tetramers. The heterotetramers trimerize; 6 large subunits form a core ring with 6 small subunits projecting outwards.</text>
</comment>